<accession>A0A139BS77</accession>
<name>A0A139BS77_9PROT</name>
<evidence type="ECO:0000256" key="4">
    <source>
        <dbReference type="ARBA" id="ARBA00022946"/>
    </source>
</evidence>
<keyword evidence="7" id="KW-0560">Oxidoreductase</keyword>
<dbReference type="PANTHER" id="PTHR43084">
    <property type="entry name" value="PERSULFIDE DIOXYGENASE ETHE1"/>
    <property type="match status" value="1"/>
</dbReference>
<evidence type="ECO:0000256" key="1">
    <source>
        <dbReference type="ARBA" id="ARBA00001954"/>
    </source>
</evidence>
<feature type="domain" description="Metallo-beta-lactamase" evidence="9">
    <location>
        <begin position="12"/>
        <end position="170"/>
    </location>
</feature>
<keyword evidence="3" id="KW-0479">Metal-binding</keyword>
<dbReference type="InterPro" id="IPR044528">
    <property type="entry name" value="POD-like_MBL-fold"/>
</dbReference>
<keyword evidence="8" id="KW-0408">Iron</keyword>
<keyword evidence="4" id="KW-0809">Transit peptide</keyword>
<reference evidence="10 11" key="1">
    <citation type="submission" date="2016-02" db="EMBL/GenBank/DDBJ databases">
        <authorList>
            <person name="Wen L."/>
            <person name="He K."/>
            <person name="Yang H."/>
        </authorList>
    </citation>
    <scope>NUCLEOTIDE SEQUENCE [LARGE SCALE GENOMIC DNA]</scope>
    <source>
        <strain evidence="10">ShG14-8</strain>
    </source>
</reference>
<dbReference type="InterPro" id="IPR036866">
    <property type="entry name" value="RibonucZ/Hydroxyglut_hydro"/>
</dbReference>
<dbReference type="Gene3D" id="3.60.15.10">
    <property type="entry name" value="Ribonuclease Z/Hydroxyacylglutathione hydrolase-like"/>
    <property type="match status" value="1"/>
</dbReference>
<comment type="caution">
    <text evidence="10">The sequence shown here is derived from an EMBL/GenBank/DDBJ whole genome shotgun (WGS) entry which is preliminary data.</text>
</comment>
<dbReference type="SMART" id="SM00849">
    <property type="entry name" value="Lactamase_B"/>
    <property type="match status" value="1"/>
</dbReference>
<keyword evidence="5" id="KW-0223">Dioxygenase</keyword>
<sequence>MIFRQMFDPESSTLTYLLADDQGSAVIIDPVLEHVERYLSLLKSLKLTLHLVLDTHVHADHITGSQALKKHTCATTVIAQNCGAPGYDRLLKDGDTLTFGNETIRVIATPGHTPGSLCYLWRDRLFTGDTLMINACGRTDFQQGSAVEMYHSITEKLFTLPDETLVYPAHDYKGRRVSSIGEEKVLNTRIAGKSEAEFVEIMDNLNLATPKRIHEAVPANLLGGIRVE</sequence>
<dbReference type="InterPro" id="IPR001279">
    <property type="entry name" value="Metallo-B-lactamas"/>
</dbReference>
<evidence type="ECO:0000256" key="6">
    <source>
        <dbReference type="ARBA" id="ARBA00022990"/>
    </source>
</evidence>
<organism evidence="10 11">
    <name type="scientific">Candidatus Gallionella acididurans</name>
    <dbReference type="NCBI Taxonomy" id="1796491"/>
    <lineage>
        <taxon>Bacteria</taxon>
        <taxon>Pseudomonadati</taxon>
        <taxon>Pseudomonadota</taxon>
        <taxon>Betaproteobacteria</taxon>
        <taxon>Nitrosomonadales</taxon>
        <taxon>Gallionellaceae</taxon>
        <taxon>Gallionella</taxon>
    </lineage>
</organism>
<comment type="cofactor">
    <cofactor evidence="1">
        <name>Fe(2+)</name>
        <dbReference type="ChEBI" id="CHEBI:29033"/>
    </cofactor>
</comment>
<dbReference type="PANTHER" id="PTHR43084:SF1">
    <property type="entry name" value="PERSULFIDE DIOXYGENASE ETHE1, MITOCHONDRIAL"/>
    <property type="match status" value="1"/>
</dbReference>
<dbReference type="InterPro" id="IPR051682">
    <property type="entry name" value="Mito_Persulfide_Diox"/>
</dbReference>
<dbReference type="Proteomes" id="UP000070578">
    <property type="component" value="Unassembled WGS sequence"/>
</dbReference>
<dbReference type="Pfam" id="PF00753">
    <property type="entry name" value="Lactamase_B"/>
    <property type="match status" value="1"/>
</dbReference>
<evidence type="ECO:0000256" key="3">
    <source>
        <dbReference type="ARBA" id="ARBA00022723"/>
    </source>
</evidence>
<evidence type="ECO:0000256" key="5">
    <source>
        <dbReference type="ARBA" id="ARBA00022964"/>
    </source>
</evidence>
<gene>
    <name evidence="10" type="ORF">AWT59_2048</name>
</gene>
<evidence type="ECO:0000259" key="9">
    <source>
        <dbReference type="SMART" id="SM00849"/>
    </source>
</evidence>
<dbReference type="GO" id="GO:0050313">
    <property type="term" value="F:sulfur dioxygenase activity"/>
    <property type="evidence" value="ECO:0007669"/>
    <property type="project" value="InterPro"/>
</dbReference>
<reference evidence="10 11" key="2">
    <citation type="submission" date="2016-03" db="EMBL/GenBank/DDBJ databases">
        <title>New uncultured bacterium of the family Gallionellaceae from acid mine drainage: description and reconstruction of genome based on metagenomic analysis of microbial community.</title>
        <authorList>
            <person name="Kadnikov V."/>
            <person name="Ivasenko D."/>
            <person name="Beletsky A."/>
            <person name="Mardanov A."/>
            <person name="Danilova E."/>
            <person name="Pimenov N."/>
            <person name="Karnachuk O."/>
            <person name="Ravin N."/>
        </authorList>
    </citation>
    <scope>NUCLEOTIDE SEQUENCE [LARGE SCALE GENOMIC DNA]</scope>
    <source>
        <strain evidence="10">ShG14-8</strain>
    </source>
</reference>
<dbReference type="GO" id="GO:0070813">
    <property type="term" value="P:hydrogen sulfide metabolic process"/>
    <property type="evidence" value="ECO:0007669"/>
    <property type="project" value="TreeGrafter"/>
</dbReference>
<dbReference type="CDD" id="cd07724">
    <property type="entry name" value="POD-like_MBL-fold"/>
    <property type="match status" value="1"/>
</dbReference>
<comment type="similarity">
    <text evidence="2">Belongs to the metallo-beta-lactamase superfamily. Glyoxalase II family.</text>
</comment>
<keyword evidence="6" id="KW-0007">Acetylation</keyword>
<dbReference type="FunFam" id="3.60.15.10:FF:000013">
    <property type="entry name" value="Persulfide dioxygenase ETHE1, mitochondrial"/>
    <property type="match status" value="1"/>
</dbReference>
<dbReference type="SUPFAM" id="SSF56281">
    <property type="entry name" value="Metallo-hydrolase/oxidoreductase"/>
    <property type="match status" value="1"/>
</dbReference>
<evidence type="ECO:0000256" key="8">
    <source>
        <dbReference type="ARBA" id="ARBA00023004"/>
    </source>
</evidence>
<evidence type="ECO:0000256" key="2">
    <source>
        <dbReference type="ARBA" id="ARBA00006759"/>
    </source>
</evidence>
<evidence type="ECO:0000313" key="10">
    <source>
        <dbReference type="EMBL" id="KXS31832.1"/>
    </source>
</evidence>
<proteinExistence type="inferred from homology"/>
<dbReference type="EMBL" id="LSLI01000054">
    <property type="protein sequence ID" value="KXS31832.1"/>
    <property type="molecule type" value="Genomic_DNA"/>
</dbReference>
<dbReference type="AlphaFoldDB" id="A0A139BS77"/>
<dbReference type="GO" id="GO:0006749">
    <property type="term" value="P:glutathione metabolic process"/>
    <property type="evidence" value="ECO:0007669"/>
    <property type="project" value="InterPro"/>
</dbReference>
<evidence type="ECO:0000313" key="11">
    <source>
        <dbReference type="Proteomes" id="UP000070578"/>
    </source>
</evidence>
<dbReference type="GO" id="GO:0046872">
    <property type="term" value="F:metal ion binding"/>
    <property type="evidence" value="ECO:0007669"/>
    <property type="project" value="UniProtKB-KW"/>
</dbReference>
<protein>
    <submittedName>
        <fullName evidence="10">Metallo-beta-lactamase</fullName>
    </submittedName>
</protein>
<evidence type="ECO:0000256" key="7">
    <source>
        <dbReference type="ARBA" id="ARBA00023002"/>
    </source>
</evidence>